<evidence type="ECO:0000313" key="1">
    <source>
        <dbReference type="EMBL" id="OAQ55293.1"/>
    </source>
</evidence>
<dbReference type="AlphaFoldDB" id="A0A179ER47"/>
<proteinExistence type="predicted"/>
<dbReference type="PANTHER" id="PTHR37943">
    <property type="entry name" value="PROTEIN VES"/>
    <property type="match status" value="1"/>
</dbReference>
<evidence type="ECO:0008006" key="3">
    <source>
        <dbReference type="Google" id="ProtNLM"/>
    </source>
</evidence>
<gene>
    <name evidence="1" type="ORF">A6E74_09220</name>
</gene>
<dbReference type="EMBL" id="LWMN01000014">
    <property type="protein sequence ID" value="OAQ55293.1"/>
    <property type="molecule type" value="Genomic_DNA"/>
</dbReference>
<evidence type="ECO:0000313" key="2">
    <source>
        <dbReference type="Proteomes" id="UP000078516"/>
    </source>
</evidence>
<comment type="caution">
    <text evidence="1">The sequence shown here is derived from an EMBL/GenBank/DDBJ whole genome shotgun (WGS) entry which is preliminary data.</text>
</comment>
<sequence length="186" mass="21397">MNVEHFRSSQYHQSTWSGGKTTELFLFPLEANYQRRVFDYRISSATIEEQYSMFTVLPGYNRLLMPLEGSVTLTNSEQTVRLETFDVGEFNGELSTTSVGKCVDFNLIYKKSMQGEMKRVQTHNSLYSVEKDCYLYCVEQCTVKIKHATYFLKQSDSLALTGITERTAIELLPKDDVVKLIYVSCN</sequence>
<organism evidence="1 2">
    <name type="scientific">Enterococcus thailandicus</name>
    <dbReference type="NCBI Taxonomy" id="417368"/>
    <lineage>
        <taxon>Bacteria</taxon>
        <taxon>Bacillati</taxon>
        <taxon>Bacillota</taxon>
        <taxon>Bacilli</taxon>
        <taxon>Lactobacillales</taxon>
        <taxon>Enterococcaceae</taxon>
        <taxon>Enterococcus</taxon>
    </lineage>
</organism>
<dbReference type="Pfam" id="PF05962">
    <property type="entry name" value="HutD"/>
    <property type="match status" value="1"/>
</dbReference>
<dbReference type="SUPFAM" id="SSF51182">
    <property type="entry name" value="RmlC-like cupins"/>
    <property type="match status" value="1"/>
</dbReference>
<dbReference type="InterPro" id="IPR011051">
    <property type="entry name" value="RmlC_Cupin_sf"/>
</dbReference>
<dbReference type="InterPro" id="IPR014710">
    <property type="entry name" value="RmlC-like_jellyroll"/>
</dbReference>
<dbReference type="RefSeq" id="WP_067484346.1">
    <property type="nucleotide sequence ID" value="NZ_LWMN01000014.1"/>
</dbReference>
<dbReference type="InterPro" id="IPR010282">
    <property type="entry name" value="Uncharacterised_HutD/Ves"/>
</dbReference>
<dbReference type="Proteomes" id="UP000078516">
    <property type="component" value="Unassembled WGS sequence"/>
</dbReference>
<name>A0A179ER47_ENTTH</name>
<keyword evidence="2" id="KW-1185">Reference proteome</keyword>
<dbReference type="PANTHER" id="PTHR37943:SF1">
    <property type="entry name" value="PROTEIN VES"/>
    <property type="match status" value="1"/>
</dbReference>
<dbReference type="Gene3D" id="2.60.120.10">
    <property type="entry name" value="Jelly Rolls"/>
    <property type="match status" value="1"/>
</dbReference>
<reference evidence="1 2" key="1">
    <citation type="submission" date="2016-04" db="EMBL/GenBank/DDBJ databases">
        <title>Draft genome of an Enterococcus thailandicus strain isolated from bovine feces.</title>
        <authorList>
            <person name="Beukers A.G."/>
            <person name="Zaheer R."/>
            <person name="Goji N."/>
            <person name="Cook S.R."/>
            <person name="Amoako K."/>
            <person name="Chaves A.V."/>
            <person name="Ward M.P."/>
            <person name="Mcallister T.A."/>
        </authorList>
    </citation>
    <scope>NUCLEOTIDE SEQUENCE [LARGE SCALE GENOMIC DNA]</scope>
    <source>
        <strain evidence="1 2">F0711D 46</strain>
    </source>
</reference>
<protein>
    <recommendedName>
        <fullName evidence="3">HutD-family protein</fullName>
    </recommendedName>
</protein>
<accession>A0A179ER47</accession>